<keyword evidence="4" id="KW-1185">Reference proteome</keyword>
<sequence length="360" mass="39793">MLTDRTAETLTAWLQAHPGVEIICRDRAAAYAEGAREGAPDALQVADRWHVWNNLAGAVERTVARHQKCLNAAVDTAAEPNPDADSDADQQHGQYGVTAPVQPVQPEDRTDRIATRTRERYTAIHALLADGVGIRAISARLHLARGTVRRFARADTVEELLTCNGTGRRPSLLDEFKPYLRQRWGEGCTNAAALFAEVKARGYRGGQKILREYLRPFRAAGRIPEPLPKPPSVRRVVGWIMSDPSNMDEEGQRQLDAILAASSQLAALAGHVRAFATMMCGLRGHELEEWMNAVDADDQPGLRSFVVGLRRDQDAVTAGLTLPYNSGPVEGHVNRIKMIKRQMYGRAKTDLLRKRVLLSD</sequence>
<comment type="caution">
    <text evidence="3">The sequence shown here is derived from an EMBL/GenBank/DDBJ whole genome shotgun (WGS) entry which is preliminary data.</text>
</comment>
<proteinExistence type="predicted"/>
<dbReference type="PANTHER" id="PTHR33498">
    <property type="entry name" value="TRANSPOSASE FOR INSERTION SEQUENCE ELEMENT IS1557"/>
    <property type="match status" value="1"/>
</dbReference>
<dbReference type="PANTHER" id="PTHR33498:SF1">
    <property type="entry name" value="TRANSPOSASE FOR INSERTION SEQUENCE ELEMENT IS1557"/>
    <property type="match status" value="1"/>
</dbReference>
<feature type="domain" description="HTH IS21-type" evidence="2">
    <location>
        <begin position="119"/>
        <end position="184"/>
    </location>
</feature>
<evidence type="ECO:0000313" key="4">
    <source>
        <dbReference type="Proteomes" id="UP000233786"/>
    </source>
</evidence>
<dbReference type="InterPro" id="IPR017894">
    <property type="entry name" value="HTH_IS21_transposase_type"/>
</dbReference>
<evidence type="ECO:0000259" key="2">
    <source>
        <dbReference type="PROSITE" id="PS50531"/>
    </source>
</evidence>
<protein>
    <submittedName>
        <fullName evidence="3">Transposase</fullName>
    </submittedName>
</protein>
<accession>A0A2N3Y400</accession>
<dbReference type="PROSITE" id="PS50531">
    <property type="entry name" value="HTH_IS21"/>
    <property type="match status" value="1"/>
</dbReference>
<evidence type="ECO:0000313" key="3">
    <source>
        <dbReference type="EMBL" id="PKW17627.1"/>
    </source>
</evidence>
<name>A0A2N3Y400_SACSN</name>
<gene>
    <name evidence="3" type="ORF">A8926_5614</name>
</gene>
<reference evidence="3" key="1">
    <citation type="submission" date="2017-12" db="EMBL/GenBank/DDBJ databases">
        <title>Sequencing the genomes of 1000 Actinobacteria strains.</title>
        <authorList>
            <person name="Klenk H.-P."/>
        </authorList>
    </citation>
    <scope>NUCLEOTIDE SEQUENCE [LARGE SCALE GENOMIC DNA]</scope>
    <source>
        <strain evidence="3">DSM 44228</strain>
    </source>
</reference>
<dbReference type="AlphaFoldDB" id="A0A2N3Y400"/>
<dbReference type="Pfam" id="PF01610">
    <property type="entry name" value="DDE_Tnp_ISL3"/>
    <property type="match status" value="2"/>
</dbReference>
<dbReference type="RefSeq" id="WP_010692467.1">
    <property type="nucleotide sequence ID" value="NZ_CP171362.1"/>
</dbReference>
<dbReference type="OrthoDB" id="3238779at2"/>
<organism evidence="3 4">
    <name type="scientific">Saccharopolyspora spinosa</name>
    <dbReference type="NCBI Taxonomy" id="60894"/>
    <lineage>
        <taxon>Bacteria</taxon>
        <taxon>Bacillati</taxon>
        <taxon>Actinomycetota</taxon>
        <taxon>Actinomycetes</taxon>
        <taxon>Pseudonocardiales</taxon>
        <taxon>Pseudonocardiaceae</taxon>
        <taxon>Saccharopolyspora</taxon>
    </lineage>
</organism>
<dbReference type="Proteomes" id="UP000233786">
    <property type="component" value="Unassembled WGS sequence"/>
</dbReference>
<feature type="region of interest" description="Disordered" evidence="1">
    <location>
        <begin position="77"/>
        <end position="103"/>
    </location>
</feature>
<dbReference type="EMBL" id="PJNB01000001">
    <property type="protein sequence ID" value="PKW17627.1"/>
    <property type="molecule type" value="Genomic_DNA"/>
</dbReference>
<evidence type="ECO:0000256" key="1">
    <source>
        <dbReference type="SAM" id="MobiDB-lite"/>
    </source>
</evidence>
<dbReference type="InterPro" id="IPR002560">
    <property type="entry name" value="Transposase_DDE"/>
</dbReference>
<dbReference type="InterPro" id="IPR047951">
    <property type="entry name" value="Transpos_ISL3"/>
</dbReference>
<dbReference type="STRING" id="994479.GCA_000194155_00837"/>